<evidence type="ECO:0000256" key="6">
    <source>
        <dbReference type="ARBA" id="ARBA00060973"/>
    </source>
</evidence>
<evidence type="ECO:0000259" key="14">
    <source>
        <dbReference type="PROSITE" id="PS51352"/>
    </source>
</evidence>
<dbReference type="OrthoDB" id="9812811at2"/>
<dbReference type="GO" id="GO:0045454">
    <property type="term" value="P:cell redox homeostasis"/>
    <property type="evidence" value="ECO:0007669"/>
    <property type="project" value="TreeGrafter"/>
</dbReference>
<dbReference type="CDD" id="cd03018">
    <property type="entry name" value="PRX_AhpE_like"/>
    <property type="match status" value="1"/>
</dbReference>
<protein>
    <recommendedName>
        <fullName evidence="9">Alkyl hydroperoxide reductase E</fullName>
        <ecNumber evidence="8">1.11.1.29</ecNumber>
    </recommendedName>
    <alternativeName>
        <fullName evidence="10">Mycoredoxin-dependent peroxiredoxin</fullName>
    </alternativeName>
    <alternativeName>
        <fullName evidence="11">Peroxiredoxin AhpE</fullName>
    </alternativeName>
    <alternativeName>
        <fullName evidence="3">Thioredoxin peroxidase</fullName>
    </alternativeName>
</protein>
<dbReference type="AlphaFoldDB" id="A0A1U9R544"/>
<evidence type="ECO:0000256" key="7">
    <source>
        <dbReference type="ARBA" id="ARBA00065226"/>
    </source>
</evidence>
<feature type="domain" description="Thioredoxin" evidence="14">
    <location>
        <begin position="16"/>
        <end position="180"/>
    </location>
</feature>
<dbReference type="InterPro" id="IPR000866">
    <property type="entry name" value="AhpC/TSA"/>
</dbReference>
<evidence type="ECO:0000256" key="9">
    <source>
        <dbReference type="ARBA" id="ARBA00068979"/>
    </source>
</evidence>
<evidence type="ECO:0000256" key="12">
    <source>
        <dbReference type="PIRSR" id="PIRSR000239-1"/>
    </source>
</evidence>
<dbReference type="GO" id="GO:0008379">
    <property type="term" value="F:thioredoxin peroxidase activity"/>
    <property type="evidence" value="ECO:0007669"/>
    <property type="project" value="TreeGrafter"/>
</dbReference>
<dbReference type="GO" id="GO:0033554">
    <property type="term" value="P:cellular response to stress"/>
    <property type="evidence" value="ECO:0007669"/>
    <property type="project" value="TreeGrafter"/>
</dbReference>
<dbReference type="GO" id="GO:0005829">
    <property type="term" value="C:cytosol"/>
    <property type="evidence" value="ECO:0007669"/>
    <property type="project" value="TreeGrafter"/>
</dbReference>
<dbReference type="RefSeq" id="WP_078079802.1">
    <property type="nucleotide sequence ID" value="NZ_CP018047.1"/>
</dbReference>
<comment type="catalytic activity">
    <reaction evidence="4">
        <text>[mycoredoxin]-L-dithiol + a hydroperoxide = [mycoredoxin]-L-disulfide + an alcohol + H2O</text>
        <dbReference type="Rhea" id="RHEA:62640"/>
        <dbReference type="Rhea" id="RHEA-COMP:16137"/>
        <dbReference type="Rhea" id="RHEA-COMP:16138"/>
        <dbReference type="ChEBI" id="CHEBI:15377"/>
        <dbReference type="ChEBI" id="CHEBI:29950"/>
        <dbReference type="ChEBI" id="CHEBI:30879"/>
        <dbReference type="ChEBI" id="CHEBI:35924"/>
        <dbReference type="ChEBI" id="CHEBI:50058"/>
        <dbReference type="EC" id="1.11.1.29"/>
    </reaction>
</comment>
<accession>A0A1U9R544</accession>
<dbReference type="InterPro" id="IPR050217">
    <property type="entry name" value="Peroxiredoxin"/>
</dbReference>
<comment type="similarity">
    <text evidence="1">Belongs to the peroxiredoxin family. AhpC/Prx1 subfamily.</text>
</comment>
<proteinExistence type="inferred from homology"/>
<dbReference type="FunFam" id="3.40.30.10:FF:000118">
    <property type="entry name" value="Peroxiredoxin AhpE"/>
    <property type="match status" value="1"/>
</dbReference>
<dbReference type="PROSITE" id="PS51352">
    <property type="entry name" value="THIOREDOXIN_2"/>
    <property type="match status" value="1"/>
</dbReference>
<feature type="compositionally biased region" description="Polar residues" evidence="13">
    <location>
        <begin position="1"/>
        <end position="11"/>
    </location>
</feature>
<evidence type="ECO:0000256" key="10">
    <source>
        <dbReference type="ARBA" id="ARBA00082991"/>
    </source>
</evidence>
<evidence type="ECO:0000256" key="1">
    <source>
        <dbReference type="ARBA" id="ARBA00009796"/>
    </source>
</evidence>
<organism evidence="15 16">
    <name type="scientific">Streptomyces niveus</name>
    <name type="common">Streptomyces spheroides</name>
    <dbReference type="NCBI Taxonomy" id="193462"/>
    <lineage>
        <taxon>Bacteria</taxon>
        <taxon>Bacillati</taxon>
        <taxon>Actinomycetota</taxon>
        <taxon>Actinomycetes</taxon>
        <taxon>Kitasatosporales</taxon>
        <taxon>Streptomycetaceae</taxon>
        <taxon>Streptomyces</taxon>
    </lineage>
</organism>
<reference evidence="15 16" key="1">
    <citation type="submission" date="2016-11" db="EMBL/GenBank/DDBJ databases">
        <title>Complete genome sequence of Streptomyces niveus SCSIO 3406.</title>
        <authorList>
            <person name="Zhu Q."/>
            <person name="Cheng W."/>
            <person name="Song Y."/>
            <person name="Li Q."/>
            <person name="Ju J."/>
        </authorList>
    </citation>
    <scope>NUCLEOTIDE SEQUENCE [LARGE SCALE GENOMIC DNA]</scope>
    <source>
        <strain evidence="15 16">SCSIO 3406</strain>
    </source>
</reference>
<dbReference type="KEGG" id="snw:BBN63_24525"/>
<comment type="function">
    <text evidence="5">Thiol-specific peroxidase that catalyzes the reduction of hydrogen peroxide and organic hydroperoxides to water and alcohols, respectively. Plays a role in cell protection against oxidative stress by detoxifying peroxides. May represent an important antioxidant defense against cytotoxic peroxides, especially peroxynitrite, which can be formed by activated macrophages during infection.</text>
</comment>
<keyword evidence="2" id="KW-0560">Oxidoreductase</keyword>
<dbReference type="PANTHER" id="PTHR10681:SF128">
    <property type="entry name" value="THIOREDOXIN-DEPENDENT PEROXIDE REDUCTASE, MITOCHONDRIAL"/>
    <property type="match status" value="1"/>
</dbReference>
<evidence type="ECO:0000256" key="4">
    <source>
        <dbReference type="ARBA" id="ARBA00052774"/>
    </source>
</evidence>
<dbReference type="EMBL" id="CP018047">
    <property type="protein sequence ID" value="AQU71201.1"/>
    <property type="molecule type" value="Genomic_DNA"/>
</dbReference>
<dbReference type="EC" id="1.11.1.29" evidence="8"/>
<evidence type="ECO:0000256" key="2">
    <source>
        <dbReference type="ARBA" id="ARBA00023002"/>
    </source>
</evidence>
<dbReference type="GO" id="GO:0042744">
    <property type="term" value="P:hydrogen peroxide catabolic process"/>
    <property type="evidence" value="ECO:0007669"/>
    <property type="project" value="TreeGrafter"/>
</dbReference>
<dbReference type="PANTHER" id="PTHR10681">
    <property type="entry name" value="THIOREDOXIN PEROXIDASE"/>
    <property type="match status" value="1"/>
</dbReference>
<sequence>MTGTVAGTARTTPKGIPVGSQAPDFALKDNHGRTVRLSELRGGAEGDGNGGFEGDGDGRNVVLVFYPFAFTGVCTGELHALRDELPAFVNDDTQLLAVSTDSIHTLRIFAEQEGLEYPLLSDFWPHGETSRAYGIFDEEKGCALRGTFVIDKRGVVRWSVVNGLPDARDLDEYVKALAAL</sequence>
<dbReference type="Proteomes" id="UP000189677">
    <property type="component" value="Chromosome"/>
</dbReference>
<dbReference type="InterPro" id="IPR036249">
    <property type="entry name" value="Thioredoxin-like_sf"/>
</dbReference>
<dbReference type="PIRSF" id="PIRSF000239">
    <property type="entry name" value="AHPC"/>
    <property type="match status" value="1"/>
</dbReference>
<evidence type="ECO:0000313" key="16">
    <source>
        <dbReference type="Proteomes" id="UP000189677"/>
    </source>
</evidence>
<dbReference type="InterPro" id="IPR013766">
    <property type="entry name" value="Thioredoxin_domain"/>
</dbReference>
<evidence type="ECO:0000256" key="8">
    <source>
        <dbReference type="ARBA" id="ARBA00067009"/>
    </source>
</evidence>
<name>A0A1U9R544_STRNV</name>
<evidence type="ECO:0000256" key="3">
    <source>
        <dbReference type="ARBA" id="ARBA00032824"/>
    </source>
</evidence>
<evidence type="ECO:0000313" key="15">
    <source>
        <dbReference type="EMBL" id="AQU71201.1"/>
    </source>
</evidence>
<evidence type="ECO:0000256" key="11">
    <source>
        <dbReference type="ARBA" id="ARBA00083736"/>
    </source>
</evidence>
<gene>
    <name evidence="15" type="ORF">BBN63_24525</name>
</gene>
<comment type="similarity">
    <text evidence="6">Belongs to the peroxiredoxin family. AhpE subfamily.</text>
</comment>
<dbReference type="InterPro" id="IPR024706">
    <property type="entry name" value="Peroxiredoxin_AhpC-typ"/>
</dbReference>
<dbReference type="SUPFAM" id="SSF52833">
    <property type="entry name" value="Thioredoxin-like"/>
    <property type="match status" value="1"/>
</dbReference>
<evidence type="ECO:0000256" key="13">
    <source>
        <dbReference type="SAM" id="MobiDB-lite"/>
    </source>
</evidence>
<keyword evidence="16" id="KW-1185">Reference proteome</keyword>
<dbReference type="Gene3D" id="3.40.30.10">
    <property type="entry name" value="Glutaredoxin"/>
    <property type="match status" value="1"/>
</dbReference>
<dbReference type="Pfam" id="PF00578">
    <property type="entry name" value="AhpC-TSA"/>
    <property type="match status" value="1"/>
</dbReference>
<evidence type="ECO:0000256" key="5">
    <source>
        <dbReference type="ARBA" id="ARBA00056930"/>
    </source>
</evidence>
<comment type="subunit">
    <text evidence="7">Homodimer. Forms both dimers and octamers; a tightly-associated dimer and a ring-like octamer.</text>
</comment>
<feature type="active site" description="Cysteine sulfenic acid (-SOH) intermediate; for peroxidase activity" evidence="12">
    <location>
        <position position="74"/>
    </location>
</feature>
<feature type="region of interest" description="Disordered" evidence="13">
    <location>
        <begin position="1"/>
        <end position="22"/>
    </location>
</feature>
<dbReference type="GO" id="GO:0006979">
    <property type="term" value="P:response to oxidative stress"/>
    <property type="evidence" value="ECO:0007669"/>
    <property type="project" value="TreeGrafter"/>
</dbReference>